<dbReference type="PANTHER" id="PTHR11786:SF0">
    <property type="entry name" value="ARYLAMINE N-ACETYLTRANSFERASE 4-RELATED"/>
    <property type="match status" value="1"/>
</dbReference>
<sequence length="281" mass="31344">MHPLSPAQQQAYLAHLDLPRPADADRANLDRLIAAHLNRVPFENVDVLLDRPIGIDAATTFAKIVERGRGGYCFEANSLFARLLLSLGYRVSLLAGRVRWGLADSAPQTMLSHLLLCVELAQGPFLVDIAFGSATPFRAMPLHEPSDLPDLPFRLLPPNAAQPHYQLQTRVAEAWLPVYHFDLQASPWIDFAARNWYTATHPQSIFRQMLMAARTDGSTRLTLANGTFKRHHADGRVEQRLIESAAEVLAVLRNEFLLNLDPDLDCPLLKPRLQALLQPSA</sequence>
<dbReference type="PANTHER" id="PTHR11786">
    <property type="entry name" value="N-HYDROXYARYLAMINE O-ACETYLTRANSFERASE"/>
    <property type="match status" value="1"/>
</dbReference>
<comment type="similarity">
    <text evidence="1 2">Belongs to the arylamine N-acetyltransferase family.</text>
</comment>
<dbReference type="InterPro" id="IPR038765">
    <property type="entry name" value="Papain-like_cys_pep_sf"/>
</dbReference>
<gene>
    <name evidence="3" type="ORF">TMS3_0107025</name>
</gene>
<dbReference type="Gene3D" id="3.30.2140.10">
    <property type="entry name" value="Arylamine N-acetyltransferase"/>
    <property type="match status" value="1"/>
</dbReference>
<dbReference type="PRINTS" id="PR01543">
    <property type="entry name" value="ANATRNSFRASE"/>
</dbReference>
<keyword evidence="3" id="KW-0808">Transferase</keyword>
<evidence type="ECO:0000256" key="1">
    <source>
        <dbReference type="ARBA" id="ARBA00006547"/>
    </source>
</evidence>
<keyword evidence="4" id="KW-1185">Reference proteome</keyword>
<reference evidence="3 4" key="1">
    <citation type="journal article" date="2014" name="Genome Announc.">
        <title>Draft Genome Sequence of Petroleum Oil-Degrading Marine Bacterium Pseudomonas taeanensis Strain MS-3, Isolated from a Crude Oil-Contaminated Seashore.</title>
        <authorList>
            <person name="Lee S.Y."/>
            <person name="Kim S.H."/>
            <person name="Lee D.G."/>
            <person name="Shin S."/>
            <person name="Yun S.H."/>
            <person name="Choi C.W."/>
            <person name="Chung Y.H."/>
            <person name="Choi J.S."/>
            <person name="Kahng H.Y."/>
            <person name="Kim S.I."/>
        </authorList>
    </citation>
    <scope>NUCLEOTIDE SEQUENCE [LARGE SCALE GENOMIC DNA]</scope>
    <source>
        <strain evidence="3 4">MS-3</strain>
    </source>
</reference>
<organism evidence="3 4">
    <name type="scientific">Pseudomonas taeanensis MS-3</name>
    <dbReference type="NCBI Taxonomy" id="1395571"/>
    <lineage>
        <taxon>Bacteria</taxon>
        <taxon>Pseudomonadati</taxon>
        <taxon>Pseudomonadota</taxon>
        <taxon>Gammaproteobacteria</taxon>
        <taxon>Pseudomonadales</taxon>
        <taxon>Pseudomonadaceae</taxon>
        <taxon>Pseudomonas</taxon>
    </lineage>
</organism>
<dbReference type="Pfam" id="PF00797">
    <property type="entry name" value="Acetyltransf_2"/>
    <property type="match status" value="1"/>
</dbReference>
<dbReference type="InterPro" id="IPR001447">
    <property type="entry name" value="Arylamine_N-AcTrfase"/>
</dbReference>
<name>A0A0A1YP28_9PSED</name>
<dbReference type="STRING" id="1395571.TMS3_0107025"/>
<dbReference type="eggNOG" id="COG2162">
    <property type="taxonomic scope" value="Bacteria"/>
</dbReference>
<protein>
    <submittedName>
        <fullName evidence="3">Arylamine N-acetyltransferase</fullName>
    </submittedName>
</protein>
<dbReference type="EMBL" id="AWSQ01000001">
    <property type="protein sequence ID" value="KFX71670.1"/>
    <property type="molecule type" value="Genomic_DNA"/>
</dbReference>
<dbReference type="Proteomes" id="UP000030063">
    <property type="component" value="Unassembled WGS sequence"/>
</dbReference>
<dbReference type="GO" id="GO:0016407">
    <property type="term" value="F:acetyltransferase activity"/>
    <property type="evidence" value="ECO:0007669"/>
    <property type="project" value="InterPro"/>
</dbReference>
<accession>A0A0A1YP28</accession>
<comment type="caution">
    <text evidence="3">The sequence shown here is derived from an EMBL/GenBank/DDBJ whole genome shotgun (WGS) entry which is preliminary data.</text>
</comment>
<evidence type="ECO:0000256" key="2">
    <source>
        <dbReference type="RuleBase" id="RU003452"/>
    </source>
</evidence>
<dbReference type="RefSeq" id="WP_025164514.1">
    <property type="nucleotide sequence ID" value="NZ_AWSQ01000001.1"/>
</dbReference>
<dbReference type="Gene3D" id="2.40.128.150">
    <property type="entry name" value="Cysteine proteinases"/>
    <property type="match status" value="1"/>
</dbReference>
<dbReference type="SUPFAM" id="SSF54001">
    <property type="entry name" value="Cysteine proteinases"/>
    <property type="match status" value="1"/>
</dbReference>
<evidence type="ECO:0000313" key="4">
    <source>
        <dbReference type="Proteomes" id="UP000030063"/>
    </source>
</evidence>
<evidence type="ECO:0000313" key="3">
    <source>
        <dbReference type="EMBL" id="KFX71670.1"/>
    </source>
</evidence>
<dbReference type="AlphaFoldDB" id="A0A0A1YP28"/>
<proteinExistence type="inferred from homology"/>
<dbReference type="OrthoDB" id="7181050at2"/>